<keyword evidence="7" id="KW-0547">Nucleotide-binding</keyword>
<comment type="catalytic activity">
    <reaction evidence="12">
        <text>FMN + ATP + H(+) = FAD + diphosphate</text>
        <dbReference type="Rhea" id="RHEA:17237"/>
        <dbReference type="ChEBI" id="CHEBI:15378"/>
        <dbReference type="ChEBI" id="CHEBI:30616"/>
        <dbReference type="ChEBI" id="CHEBI:33019"/>
        <dbReference type="ChEBI" id="CHEBI:57692"/>
        <dbReference type="ChEBI" id="CHEBI:58210"/>
        <dbReference type="EC" id="2.7.7.2"/>
    </reaction>
</comment>
<dbReference type="Pfam" id="PF01507">
    <property type="entry name" value="PAPS_reduct"/>
    <property type="match status" value="2"/>
</dbReference>
<evidence type="ECO:0000313" key="14">
    <source>
        <dbReference type="EMBL" id="CAI8051453.1"/>
    </source>
</evidence>
<organism evidence="14 15">
    <name type="scientific">Geodia barretti</name>
    <name type="common">Barrett's horny sponge</name>
    <dbReference type="NCBI Taxonomy" id="519541"/>
    <lineage>
        <taxon>Eukaryota</taxon>
        <taxon>Metazoa</taxon>
        <taxon>Porifera</taxon>
        <taxon>Demospongiae</taxon>
        <taxon>Heteroscleromorpha</taxon>
        <taxon>Tetractinellida</taxon>
        <taxon>Astrophorina</taxon>
        <taxon>Geodiidae</taxon>
        <taxon>Geodia</taxon>
    </lineage>
</organism>
<keyword evidence="3" id="KW-0285">Flavoprotein</keyword>
<evidence type="ECO:0000256" key="6">
    <source>
        <dbReference type="ARBA" id="ARBA00022695"/>
    </source>
</evidence>
<dbReference type="PANTHER" id="PTHR23293:SF9">
    <property type="entry name" value="FAD SYNTHASE"/>
    <property type="match status" value="1"/>
</dbReference>
<evidence type="ECO:0000256" key="1">
    <source>
        <dbReference type="ARBA" id="ARBA00004726"/>
    </source>
</evidence>
<evidence type="ECO:0000313" key="15">
    <source>
        <dbReference type="Proteomes" id="UP001174909"/>
    </source>
</evidence>
<evidence type="ECO:0000256" key="9">
    <source>
        <dbReference type="ARBA" id="ARBA00022840"/>
    </source>
</evidence>
<feature type="non-terminal residue" evidence="14">
    <location>
        <position position="1"/>
    </location>
</feature>
<dbReference type="AlphaFoldDB" id="A0AA35TPJ9"/>
<dbReference type="InterPro" id="IPR002500">
    <property type="entry name" value="PAPS_reduct_dom"/>
</dbReference>
<evidence type="ECO:0000256" key="7">
    <source>
        <dbReference type="ARBA" id="ARBA00022741"/>
    </source>
</evidence>
<comment type="caution">
    <text evidence="14">The sequence shown here is derived from an EMBL/GenBank/DDBJ whole genome shotgun (WGS) entry which is preliminary data.</text>
</comment>
<evidence type="ECO:0000256" key="4">
    <source>
        <dbReference type="ARBA" id="ARBA00022643"/>
    </source>
</evidence>
<keyword evidence="8" id="KW-0274">FAD</keyword>
<protein>
    <recommendedName>
        <fullName evidence="2">FAD synthase</fullName>
        <ecNumber evidence="2">2.7.7.2</ecNumber>
    </recommendedName>
    <alternativeName>
        <fullName evidence="10">FAD pyrophosphorylase</fullName>
    </alternativeName>
    <alternativeName>
        <fullName evidence="11">FMN adenylyltransferase</fullName>
    </alternativeName>
</protein>
<dbReference type="PANTHER" id="PTHR23293">
    <property type="entry name" value="FAD SYNTHETASE-RELATED FMN ADENYLYLTRANSFERASE"/>
    <property type="match status" value="1"/>
</dbReference>
<evidence type="ECO:0000256" key="3">
    <source>
        <dbReference type="ARBA" id="ARBA00022630"/>
    </source>
</evidence>
<dbReference type="CDD" id="cd23948">
    <property type="entry name" value="FAD_synthase"/>
    <property type="match status" value="1"/>
</dbReference>
<keyword evidence="6" id="KW-0548">Nucleotidyltransferase</keyword>
<reference evidence="14" key="1">
    <citation type="submission" date="2023-03" db="EMBL/GenBank/DDBJ databases">
        <authorList>
            <person name="Steffen K."/>
            <person name="Cardenas P."/>
        </authorList>
    </citation>
    <scope>NUCLEOTIDE SEQUENCE</scope>
</reference>
<keyword evidence="4" id="KW-0288">FMN</keyword>
<dbReference type="EC" id="2.7.7.2" evidence="2"/>
<dbReference type="Gene3D" id="3.40.50.620">
    <property type="entry name" value="HUPs"/>
    <property type="match status" value="1"/>
</dbReference>
<evidence type="ECO:0000256" key="11">
    <source>
        <dbReference type="ARBA" id="ARBA00031871"/>
    </source>
</evidence>
<name>A0AA35TPJ9_GEOBA</name>
<evidence type="ECO:0000256" key="10">
    <source>
        <dbReference type="ARBA" id="ARBA00031145"/>
    </source>
</evidence>
<evidence type="ECO:0000256" key="12">
    <source>
        <dbReference type="ARBA" id="ARBA00049494"/>
    </source>
</evidence>
<keyword evidence="9" id="KW-0067">ATP-binding</keyword>
<comment type="pathway">
    <text evidence="1">Cofactor biosynthesis; FAD biosynthesis; FAD from FMN: step 1/1.</text>
</comment>
<evidence type="ECO:0000256" key="2">
    <source>
        <dbReference type="ARBA" id="ARBA00012393"/>
    </source>
</evidence>
<dbReference type="Proteomes" id="UP001174909">
    <property type="component" value="Unassembled WGS sequence"/>
</dbReference>
<dbReference type="GO" id="GO:0006747">
    <property type="term" value="P:FAD biosynthetic process"/>
    <property type="evidence" value="ECO:0007669"/>
    <property type="project" value="TreeGrafter"/>
</dbReference>
<accession>A0AA35TPJ9</accession>
<evidence type="ECO:0000256" key="5">
    <source>
        <dbReference type="ARBA" id="ARBA00022679"/>
    </source>
</evidence>
<dbReference type="GO" id="GO:0003919">
    <property type="term" value="F:FMN adenylyltransferase activity"/>
    <property type="evidence" value="ECO:0007669"/>
    <property type="project" value="UniProtKB-EC"/>
</dbReference>
<dbReference type="InterPro" id="IPR014729">
    <property type="entry name" value="Rossmann-like_a/b/a_fold"/>
</dbReference>
<dbReference type="SUPFAM" id="SSF52402">
    <property type="entry name" value="Adenine nucleotide alpha hydrolases-like"/>
    <property type="match status" value="1"/>
</dbReference>
<feature type="domain" description="Phosphoadenosine phosphosulphate reductase" evidence="13">
    <location>
        <begin position="184"/>
        <end position="257"/>
    </location>
</feature>
<evidence type="ECO:0000259" key="13">
    <source>
        <dbReference type="Pfam" id="PF01507"/>
    </source>
</evidence>
<dbReference type="EMBL" id="CASHTH010003931">
    <property type="protein sequence ID" value="CAI8051453.1"/>
    <property type="molecule type" value="Genomic_DNA"/>
</dbReference>
<sequence>VNHRVKLTMESEDLHALDKAYTRLALLLPKVRILISRDVMMSSSEVHNAPQSTDPRKEIGWLLTKVSPGGVSSLLPPSLCSKIGHTLSMFERAYQEYEFQEVCVAFNGGKDCTVMLDLLHSYLVHKGHDFSQQKLQVLYVVCSKPFPEVETFVDESVSRYSLNLVKMEDKMQNALCQLKTSHPQFKAIMMGQRHTDPYCAKLSDFSPTDNSWPEYMRINCLLDWSYMDVWMFLRIMSIEYCPLYDIGYTSLDGVEDTEENPHLAVSTEMQLLTGQPCVTGGYQPAYMLANEEHERAGRSTS</sequence>
<keyword evidence="5" id="KW-0808">Transferase</keyword>
<gene>
    <name evidence="14" type="ORF">GBAR_LOCUS28170</name>
</gene>
<proteinExistence type="predicted"/>
<dbReference type="GO" id="GO:0005524">
    <property type="term" value="F:ATP binding"/>
    <property type="evidence" value="ECO:0007669"/>
    <property type="project" value="UniProtKB-KW"/>
</dbReference>
<feature type="domain" description="Phosphoadenosine phosphosulphate reductase" evidence="13">
    <location>
        <begin position="102"/>
        <end position="178"/>
    </location>
</feature>
<keyword evidence="15" id="KW-1185">Reference proteome</keyword>
<evidence type="ECO:0000256" key="8">
    <source>
        <dbReference type="ARBA" id="ARBA00022827"/>
    </source>
</evidence>